<reference evidence="11" key="1">
    <citation type="submission" date="2020-07" db="EMBL/GenBank/DDBJ databases">
        <authorList>
            <person name="Nazaruddin N."/>
        </authorList>
    </citation>
    <scope>NUCLEOTIDE SEQUENCE</scope>
</reference>
<evidence type="ECO:0000259" key="10">
    <source>
        <dbReference type="PROSITE" id="PS50157"/>
    </source>
</evidence>
<comment type="subcellular location">
    <subcellularLocation>
        <location evidence="1">Nucleus</location>
    </subcellularLocation>
</comment>
<dbReference type="PROSITE" id="PS50157">
    <property type="entry name" value="ZINC_FINGER_C2H2_2"/>
    <property type="match status" value="2"/>
</dbReference>
<dbReference type="InterPro" id="IPR036236">
    <property type="entry name" value="Znf_C2H2_sf"/>
</dbReference>
<dbReference type="Gene3D" id="3.30.160.60">
    <property type="entry name" value="Classic Zinc Finger"/>
    <property type="match status" value="2"/>
</dbReference>
<protein>
    <recommendedName>
        <fullName evidence="10">C2H2-type domain-containing protein</fullName>
    </recommendedName>
</protein>
<feature type="non-terminal residue" evidence="11">
    <location>
        <position position="866"/>
    </location>
</feature>
<dbReference type="InterPro" id="IPR050331">
    <property type="entry name" value="Zinc_finger"/>
</dbReference>
<feature type="compositionally biased region" description="Polar residues" evidence="9">
    <location>
        <begin position="855"/>
        <end position="866"/>
    </location>
</feature>
<keyword evidence="5" id="KW-0862">Zinc</keyword>
<dbReference type="PANTHER" id="PTHR16515">
    <property type="entry name" value="PR DOMAIN ZINC FINGER PROTEIN"/>
    <property type="match status" value="1"/>
</dbReference>
<feature type="compositionally biased region" description="Basic and acidic residues" evidence="9">
    <location>
        <begin position="838"/>
        <end position="854"/>
    </location>
</feature>
<evidence type="ECO:0000256" key="4">
    <source>
        <dbReference type="ARBA" id="ARBA00022771"/>
    </source>
</evidence>
<keyword evidence="4 8" id="KW-0863">Zinc-finger</keyword>
<dbReference type="SUPFAM" id="SSF57667">
    <property type="entry name" value="beta-beta-alpha zinc fingers"/>
    <property type="match status" value="1"/>
</dbReference>
<dbReference type="Proteomes" id="UP000752696">
    <property type="component" value="Unassembled WGS sequence"/>
</dbReference>
<dbReference type="GO" id="GO:0008270">
    <property type="term" value="F:zinc ion binding"/>
    <property type="evidence" value="ECO:0007669"/>
    <property type="project" value="UniProtKB-KW"/>
</dbReference>
<evidence type="ECO:0000256" key="1">
    <source>
        <dbReference type="ARBA" id="ARBA00004123"/>
    </source>
</evidence>
<name>A0A6V7H2P0_9HYME</name>
<dbReference type="PROSITE" id="PS00028">
    <property type="entry name" value="ZINC_FINGER_C2H2_1"/>
    <property type="match status" value="2"/>
</dbReference>
<feature type="domain" description="C2H2-type" evidence="10">
    <location>
        <begin position="153"/>
        <end position="180"/>
    </location>
</feature>
<evidence type="ECO:0000256" key="6">
    <source>
        <dbReference type="ARBA" id="ARBA00023125"/>
    </source>
</evidence>
<dbReference type="SMART" id="SM00355">
    <property type="entry name" value="ZnF_C2H2"/>
    <property type="match status" value="2"/>
</dbReference>
<dbReference type="PANTHER" id="PTHR16515:SF49">
    <property type="entry name" value="GASTRULA ZINC FINGER PROTEIN XLCGF49.1-LIKE-RELATED"/>
    <property type="match status" value="1"/>
</dbReference>
<keyword evidence="7" id="KW-0539">Nucleus</keyword>
<keyword evidence="3" id="KW-0677">Repeat</keyword>
<dbReference type="Pfam" id="PF00096">
    <property type="entry name" value="zf-C2H2"/>
    <property type="match status" value="2"/>
</dbReference>
<dbReference type="GO" id="GO:0003677">
    <property type="term" value="F:DNA binding"/>
    <property type="evidence" value="ECO:0007669"/>
    <property type="project" value="UniProtKB-KW"/>
</dbReference>
<evidence type="ECO:0000313" key="12">
    <source>
        <dbReference type="Proteomes" id="UP000752696"/>
    </source>
</evidence>
<dbReference type="EMBL" id="CAJDYZ010005276">
    <property type="protein sequence ID" value="CAD1472372.1"/>
    <property type="molecule type" value="Genomic_DNA"/>
</dbReference>
<evidence type="ECO:0000256" key="8">
    <source>
        <dbReference type="PROSITE-ProRule" id="PRU00042"/>
    </source>
</evidence>
<organism evidence="11 12">
    <name type="scientific">Heterotrigona itama</name>
    <dbReference type="NCBI Taxonomy" id="395501"/>
    <lineage>
        <taxon>Eukaryota</taxon>
        <taxon>Metazoa</taxon>
        <taxon>Ecdysozoa</taxon>
        <taxon>Arthropoda</taxon>
        <taxon>Hexapoda</taxon>
        <taxon>Insecta</taxon>
        <taxon>Pterygota</taxon>
        <taxon>Neoptera</taxon>
        <taxon>Endopterygota</taxon>
        <taxon>Hymenoptera</taxon>
        <taxon>Apocrita</taxon>
        <taxon>Aculeata</taxon>
        <taxon>Apoidea</taxon>
        <taxon>Anthophila</taxon>
        <taxon>Apidae</taxon>
        <taxon>Heterotrigona</taxon>
    </lineage>
</organism>
<evidence type="ECO:0000256" key="7">
    <source>
        <dbReference type="ARBA" id="ARBA00023242"/>
    </source>
</evidence>
<accession>A0A6V7H2P0</accession>
<sequence>VYEVYVKEENAGSEGRNDVTVVSSLSSTNDHQLIQGDCMNLNVAIDSEVINIDGAVTKFLGKDTFKYKILDQNVNSSEDNVMVYSHPVVEEPSSSSTRLIDKDDPRSKLHFVKYLKRDGKTLKIWECGICSKEFRHQYTLMRHLPTHTDERNFKCEACGKAFRQLSTLSQHKAIHSDARPYVCEFCKKTFNSKPVPREPATVKYRTVVRQFEEPRVYPYEREAVQMRALWQRLQSNVEFGLPQGQSACTRGENAARVRNLRQRVSASILFEIARRVQARDKVSTSGWCAAEHQRSERHKKSDVMEPVVIDKIDTKAMEMALIEEQTPFALFKPAKGIPVLVKVSPTGTHKNILTPATAEDLRMAGKMSLSPTISADADRIKAVQVKVPVVATVIQNIDSDGKINFIVEPPGPENEHESLVTALDSQFTYSEPARNEPDRQNGTVVSSAMEDCNELLELAAQGGIQFVRATEDGRYEVMTNSEARDLMAQNSHDVTILEGEDADAINVVNMRGNGEVIIGDSDNQIMVLDSGSTQKSMPIDGIEILEDKDIRILDSKSLDDRFVDAIGVPSSQQELTNILSHRSDISTLSTTSQPSISSLLMKNHSSLSILNDTLPYLKSNTSLVEDLNILGNSTLDDHHSVYESKIKLPSVFDDTEPDTGLIPISQSDMKILRSGSSNKILGNKSNCLSSSKLFPGLNEVKILGPKNHSQEIITSQYQDVKLLSPYEQFLKNTASNTNGCDSGELNTSGGCRKEVKILGKKLGTGIITSTEEGNVVEVIEEKTKLMMDGGGLCNSSDNISSLRLDRQITENGGPDSFLLQACSPCDTDFLNFENRLKDTSPAGHFERTQKDPRDSFSSTGSLPDLD</sequence>
<feature type="domain" description="C2H2-type" evidence="10">
    <location>
        <begin position="125"/>
        <end position="152"/>
    </location>
</feature>
<keyword evidence="2" id="KW-0479">Metal-binding</keyword>
<dbReference type="GO" id="GO:0005634">
    <property type="term" value="C:nucleus"/>
    <property type="evidence" value="ECO:0007669"/>
    <property type="project" value="UniProtKB-SubCell"/>
</dbReference>
<evidence type="ECO:0000256" key="2">
    <source>
        <dbReference type="ARBA" id="ARBA00022723"/>
    </source>
</evidence>
<keyword evidence="12" id="KW-1185">Reference proteome</keyword>
<dbReference type="GO" id="GO:0010468">
    <property type="term" value="P:regulation of gene expression"/>
    <property type="evidence" value="ECO:0007669"/>
    <property type="project" value="TreeGrafter"/>
</dbReference>
<comment type="caution">
    <text evidence="11">The sequence shown here is derived from an EMBL/GenBank/DDBJ whole genome shotgun (WGS) entry which is preliminary data.</text>
</comment>
<proteinExistence type="predicted"/>
<dbReference type="AlphaFoldDB" id="A0A6V7H2P0"/>
<dbReference type="OrthoDB" id="6077919at2759"/>
<gene>
    <name evidence="11" type="ORF">MHI_LOCUS295163</name>
</gene>
<feature type="region of interest" description="Disordered" evidence="9">
    <location>
        <begin position="838"/>
        <end position="866"/>
    </location>
</feature>
<feature type="non-terminal residue" evidence="11">
    <location>
        <position position="1"/>
    </location>
</feature>
<keyword evidence="6" id="KW-0238">DNA-binding</keyword>
<evidence type="ECO:0000256" key="5">
    <source>
        <dbReference type="ARBA" id="ARBA00022833"/>
    </source>
</evidence>
<dbReference type="FunFam" id="3.30.160.60:FF:000005">
    <property type="entry name" value="Zinc finger protein 14 homolog"/>
    <property type="match status" value="1"/>
</dbReference>
<evidence type="ECO:0000256" key="9">
    <source>
        <dbReference type="SAM" id="MobiDB-lite"/>
    </source>
</evidence>
<evidence type="ECO:0000313" key="11">
    <source>
        <dbReference type="EMBL" id="CAD1472372.1"/>
    </source>
</evidence>
<dbReference type="InterPro" id="IPR013087">
    <property type="entry name" value="Znf_C2H2_type"/>
</dbReference>
<evidence type="ECO:0000256" key="3">
    <source>
        <dbReference type="ARBA" id="ARBA00022737"/>
    </source>
</evidence>